<organism evidence="2 3">
    <name type="scientific">Kitasatospora arboriphila</name>
    <dbReference type="NCBI Taxonomy" id="258052"/>
    <lineage>
        <taxon>Bacteria</taxon>
        <taxon>Bacillati</taxon>
        <taxon>Actinomycetota</taxon>
        <taxon>Actinomycetes</taxon>
        <taxon>Kitasatosporales</taxon>
        <taxon>Streptomycetaceae</taxon>
        <taxon>Kitasatospora</taxon>
    </lineage>
</organism>
<evidence type="ECO:0000256" key="1">
    <source>
        <dbReference type="SAM" id="MobiDB-lite"/>
    </source>
</evidence>
<sequence>MQATDTTFDGVGQLIGMSVFIVLAPPSSGADIPPHALPSFHRFLAHFEPMRQLSDGARATCASTTGRMPARPAPGSRWGSGRSAPWSSAVR</sequence>
<dbReference type="Proteomes" id="UP001499987">
    <property type="component" value="Unassembled WGS sequence"/>
</dbReference>
<evidence type="ECO:0000313" key="2">
    <source>
        <dbReference type="EMBL" id="GAA1103575.1"/>
    </source>
</evidence>
<keyword evidence="3" id="KW-1185">Reference proteome</keyword>
<dbReference type="EMBL" id="BAAALD010000060">
    <property type="protein sequence ID" value="GAA1103575.1"/>
    <property type="molecule type" value="Genomic_DNA"/>
</dbReference>
<accession>A0ABP4EGJ9</accession>
<comment type="caution">
    <text evidence="2">The sequence shown here is derived from an EMBL/GenBank/DDBJ whole genome shotgun (WGS) entry which is preliminary data.</text>
</comment>
<name>A0ABP4EGJ9_9ACTN</name>
<evidence type="ECO:0000313" key="3">
    <source>
        <dbReference type="Proteomes" id="UP001499987"/>
    </source>
</evidence>
<reference evidence="3" key="1">
    <citation type="journal article" date="2019" name="Int. J. Syst. Evol. Microbiol.">
        <title>The Global Catalogue of Microorganisms (GCM) 10K type strain sequencing project: providing services to taxonomists for standard genome sequencing and annotation.</title>
        <authorList>
            <consortium name="The Broad Institute Genomics Platform"/>
            <consortium name="The Broad Institute Genome Sequencing Center for Infectious Disease"/>
            <person name="Wu L."/>
            <person name="Ma J."/>
        </authorList>
    </citation>
    <scope>NUCLEOTIDE SEQUENCE [LARGE SCALE GENOMIC DNA]</scope>
    <source>
        <strain evidence="3">JCM 13002</strain>
    </source>
</reference>
<proteinExistence type="predicted"/>
<gene>
    <name evidence="2" type="ORF">GCM10009663_52490</name>
</gene>
<protein>
    <submittedName>
        <fullName evidence="2">Uncharacterized protein</fullName>
    </submittedName>
</protein>
<feature type="region of interest" description="Disordered" evidence="1">
    <location>
        <begin position="56"/>
        <end position="91"/>
    </location>
</feature>